<feature type="compositionally biased region" description="Acidic residues" evidence="1">
    <location>
        <begin position="67"/>
        <end position="80"/>
    </location>
</feature>
<evidence type="ECO:0000256" key="1">
    <source>
        <dbReference type="SAM" id="MobiDB-lite"/>
    </source>
</evidence>
<comment type="caution">
    <text evidence="2">The sequence shown here is derived from an EMBL/GenBank/DDBJ whole genome shotgun (WGS) entry which is preliminary data.</text>
</comment>
<proteinExistence type="predicted"/>
<dbReference type="AlphaFoldDB" id="A0A395RLS1"/>
<sequence>MIHVCNTEPQLKLRRVILPIYAQDGSWEVYCCFCSGPLNNARDNWIDAVMHRMRIGALGSGAGDSNSENDVEECDGDDSIPTEVTISERDGAVWERCVCVTPEASESFVSPLCTIEDDWRIIIDVCLAFISRHNSISPQELWKVFFEGGYRRNSLTGKINSVDYYEIGKRYDDMFDYDEFSATTSSSETSHELEWLLSRPTYLPIPQDLHLVTTKGLVFKPGYKVFDIPELFDNILKHIVDVPLNNIASELEISGQSFEAPSVVIAAQTLLSLAQVNRSFYHAIVGNRQGLFLKVMRNFGWMLPFSPADW</sequence>
<name>A0A395RLS1_FUSSP</name>
<accession>A0A395RLS1</accession>
<gene>
    <name evidence="2" type="ORF">FSPOR_10317</name>
</gene>
<dbReference type="Proteomes" id="UP000266152">
    <property type="component" value="Unassembled WGS sequence"/>
</dbReference>
<reference evidence="2 3" key="1">
    <citation type="journal article" date="2018" name="PLoS Pathog.">
        <title>Evolution of structural diversity of trichothecenes, a family of toxins produced by plant pathogenic and entomopathogenic fungi.</title>
        <authorList>
            <person name="Proctor R.H."/>
            <person name="McCormick S.P."/>
            <person name="Kim H.S."/>
            <person name="Cardoza R.E."/>
            <person name="Stanley A.M."/>
            <person name="Lindo L."/>
            <person name="Kelly A."/>
            <person name="Brown D.W."/>
            <person name="Lee T."/>
            <person name="Vaughan M.M."/>
            <person name="Alexander N.J."/>
            <person name="Busman M."/>
            <person name="Gutierrez S."/>
        </authorList>
    </citation>
    <scope>NUCLEOTIDE SEQUENCE [LARGE SCALE GENOMIC DNA]</scope>
    <source>
        <strain evidence="2 3">NRRL 3299</strain>
    </source>
</reference>
<organism evidence="2 3">
    <name type="scientific">Fusarium sporotrichioides</name>
    <dbReference type="NCBI Taxonomy" id="5514"/>
    <lineage>
        <taxon>Eukaryota</taxon>
        <taxon>Fungi</taxon>
        <taxon>Dikarya</taxon>
        <taxon>Ascomycota</taxon>
        <taxon>Pezizomycotina</taxon>
        <taxon>Sordariomycetes</taxon>
        <taxon>Hypocreomycetidae</taxon>
        <taxon>Hypocreales</taxon>
        <taxon>Nectriaceae</taxon>
        <taxon>Fusarium</taxon>
    </lineage>
</organism>
<keyword evidence="3" id="KW-1185">Reference proteome</keyword>
<feature type="region of interest" description="Disordered" evidence="1">
    <location>
        <begin position="61"/>
        <end position="80"/>
    </location>
</feature>
<dbReference type="EMBL" id="PXOF01000175">
    <property type="protein sequence ID" value="RGP61003.1"/>
    <property type="molecule type" value="Genomic_DNA"/>
</dbReference>
<evidence type="ECO:0000313" key="2">
    <source>
        <dbReference type="EMBL" id="RGP61003.1"/>
    </source>
</evidence>
<protein>
    <submittedName>
        <fullName evidence="2">Uncharacterized protein</fullName>
    </submittedName>
</protein>
<evidence type="ECO:0000313" key="3">
    <source>
        <dbReference type="Proteomes" id="UP000266152"/>
    </source>
</evidence>